<organism evidence="4 5">
    <name type="scientific">Papilio xuthus</name>
    <name type="common">Asian swallowtail butterfly</name>
    <dbReference type="NCBI Taxonomy" id="66420"/>
    <lineage>
        <taxon>Eukaryota</taxon>
        <taxon>Metazoa</taxon>
        <taxon>Ecdysozoa</taxon>
        <taxon>Arthropoda</taxon>
        <taxon>Hexapoda</taxon>
        <taxon>Insecta</taxon>
        <taxon>Pterygota</taxon>
        <taxon>Neoptera</taxon>
        <taxon>Endopterygota</taxon>
        <taxon>Lepidoptera</taxon>
        <taxon>Glossata</taxon>
        <taxon>Ditrysia</taxon>
        <taxon>Papilionoidea</taxon>
        <taxon>Papilionidae</taxon>
        <taxon>Papilioninae</taxon>
        <taxon>Papilio</taxon>
    </lineage>
</organism>
<protein>
    <submittedName>
        <fullName evidence="4">Bicaudal D-related protein-like</fullName>
    </submittedName>
</protein>
<sequence>MAGESCANISRSRNNNNTEIEPPDRSPIFLKDETYFIGKGNRRSSTPKHRRSRSVSANRITPSALSLSDDHFYEDLAEYVKDMSAQRESVGVGESGEGDVWRQLQQKEADLLLAAELGKALLDKNEELKKEQERIAEEYSKKLEGDYWPADESESVPVVPSRCVGGTEGFSGYASAMEENPT</sequence>
<accession>A0A194PT64</accession>
<name>A0A194PT64_PAPXU</name>
<feature type="coiled-coil region" evidence="2">
    <location>
        <begin position="114"/>
        <end position="142"/>
    </location>
</feature>
<proteinExistence type="predicted"/>
<keyword evidence="1 2" id="KW-0175">Coiled coil</keyword>
<dbReference type="Proteomes" id="UP000053268">
    <property type="component" value="Unassembled WGS sequence"/>
</dbReference>
<dbReference type="InterPro" id="IPR051149">
    <property type="entry name" value="Spindly/BICDR_Dynein_Adapter"/>
</dbReference>
<feature type="compositionally biased region" description="Polar residues" evidence="3">
    <location>
        <begin position="7"/>
        <end position="19"/>
    </location>
</feature>
<feature type="region of interest" description="Disordered" evidence="3">
    <location>
        <begin position="1"/>
        <end position="61"/>
    </location>
</feature>
<evidence type="ECO:0000313" key="5">
    <source>
        <dbReference type="Proteomes" id="UP000053268"/>
    </source>
</evidence>
<gene>
    <name evidence="4" type="ORF">RR46_11667</name>
</gene>
<keyword evidence="5" id="KW-1185">Reference proteome</keyword>
<reference evidence="4 5" key="1">
    <citation type="journal article" date="2015" name="Nat. Commun.">
        <title>Outbred genome sequencing and CRISPR/Cas9 gene editing in butterflies.</title>
        <authorList>
            <person name="Li X."/>
            <person name="Fan D."/>
            <person name="Zhang W."/>
            <person name="Liu G."/>
            <person name="Zhang L."/>
            <person name="Zhao L."/>
            <person name="Fang X."/>
            <person name="Chen L."/>
            <person name="Dong Y."/>
            <person name="Chen Y."/>
            <person name="Ding Y."/>
            <person name="Zhao R."/>
            <person name="Feng M."/>
            <person name="Zhu Y."/>
            <person name="Feng Y."/>
            <person name="Jiang X."/>
            <person name="Zhu D."/>
            <person name="Xiang H."/>
            <person name="Feng X."/>
            <person name="Li S."/>
            <person name="Wang J."/>
            <person name="Zhang G."/>
            <person name="Kronforst M.R."/>
            <person name="Wang W."/>
        </authorList>
    </citation>
    <scope>NUCLEOTIDE SEQUENCE [LARGE SCALE GENOMIC DNA]</scope>
    <source>
        <strain evidence="4">Ya'a_city_454_Px</strain>
        <tissue evidence="4">Whole body</tissue>
    </source>
</reference>
<dbReference type="EMBL" id="KQ459595">
    <property type="protein sequence ID" value="KPI95954.1"/>
    <property type="molecule type" value="Genomic_DNA"/>
</dbReference>
<evidence type="ECO:0000313" key="4">
    <source>
        <dbReference type="EMBL" id="KPI95954.1"/>
    </source>
</evidence>
<dbReference type="AlphaFoldDB" id="A0A194PT64"/>
<feature type="compositionally biased region" description="Basic residues" evidence="3">
    <location>
        <begin position="40"/>
        <end position="53"/>
    </location>
</feature>
<dbReference type="STRING" id="66420.A0A194PT64"/>
<evidence type="ECO:0000256" key="1">
    <source>
        <dbReference type="ARBA" id="ARBA00023054"/>
    </source>
</evidence>
<dbReference type="PANTHER" id="PTHR32123">
    <property type="entry name" value="BICD FAMILY-LIKE CARGO ADAPTER"/>
    <property type="match status" value="1"/>
</dbReference>
<evidence type="ECO:0000256" key="2">
    <source>
        <dbReference type="SAM" id="Coils"/>
    </source>
</evidence>
<evidence type="ECO:0000256" key="3">
    <source>
        <dbReference type="SAM" id="MobiDB-lite"/>
    </source>
</evidence>
<dbReference type="PANTHER" id="PTHR32123:SF13">
    <property type="entry name" value="BICAUDAL D-RELATED PROTEIN HOMOLOG"/>
    <property type="match status" value="1"/>
</dbReference>